<organism evidence="1 2">
    <name type="scientific">Scortum barcoo</name>
    <name type="common">barcoo grunter</name>
    <dbReference type="NCBI Taxonomy" id="214431"/>
    <lineage>
        <taxon>Eukaryota</taxon>
        <taxon>Metazoa</taxon>
        <taxon>Chordata</taxon>
        <taxon>Craniata</taxon>
        <taxon>Vertebrata</taxon>
        <taxon>Euteleostomi</taxon>
        <taxon>Actinopterygii</taxon>
        <taxon>Neopterygii</taxon>
        <taxon>Teleostei</taxon>
        <taxon>Neoteleostei</taxon>
        <taxon>Acanthomorphata</taxon>
        <taxon>Eupercaria</taxon>
        <taxon>Centrarchiformes</taxon>
        <taxon>Terapontoidei</taxon>
        <taxon>Terapontidae</taxon>
        <taxon>Scortum</taxon>
    </lineage>
</organism>
<feature type="non-terminal residue" evidence="1">
    <location>
        <position position="1"/>
    </location>
</feature>
<gene>
    <name evidence="1" type="ORF">L3Q82_011471</name>
</gene>
<proteinExistence type="predicted"/>
<comment type="caution">
    <text evidence="1">The sequence shown here is derived from an EMBL/GenBank/DDBJ whole genome shotgun (WGS) entry which is preliminary data.</text>
</comment>
<evidence type="ECO:0000313" key="1">
    <source>
        <dbReference type="EMBL" id="KAI3364693.1"/>
    </source>
</evidence>
<sequence length="645" mass="69940">VLSCKYVALKPPKNRQRPLTLEGNLHLKISHSRGALSSRQGRTKEEGQTGGPPQNESLNGPKHFEPSMKKLSLQTQKHQRSDGQTDRRGAATCFLPATVSLTAPEMPSSSSSSSSSLLLSLLLLLPLLPLLLRPAGAAEDAHCSGDFRSGQGDFVLDTEDAVKEGAALLATAHVHSAEGCERACCEDWRCNLALLEPRDPATDNRTCALFDCVHRNRFVCRFVNQVGYQSYIRQTVFLRYLQGPQGPDDKAPPIAIAGHDVITQPGETVTLDGIESLALGDARITAYRWSLLSGAGDVTMEKLQRILESMLILPQPAEEEEPLSGCLCDEKTDLPDQVRLTNLQPGSYVFQLTVTDSNDQSHADKVTVLVLSPELSSLYCLAPVKVGPCRAAFPRWRYNAVTGGCQQFVYGGCKQNNNNFLSEHECLSACRGVTATAERSGALPAGEVCGVVCRPDQMICSNSCCLDRSLECDGKKHCGDASDEEYCNASVHCSSSSSSPSSSSSSSVNSTLTHLLDIDVNQQKARCSEPPHTGPCRASHSRWYYFRPPGHPLEVFERFKKEEESDSVHSIVLELAGSDLTVSSSGNIALAVLLTVAILALLAILTYCFLKSRKKRSHRPVATGPSHVALSEQDTLVYNSTTKPL</sequence>
<protein>
    <submittedName>
        <fullName evidence="1">Uncharacterized protein</fullName>
    </submittedName>
</protein>
<accession>A0ACB8WB57</accession>
<name>A0ACB8WB57_9TELE</name>
<dbReference type="Proteomes" id="UP000831701">
    <property type="component" value="Chromosome 13"/>
</dbReference>
<dbReference type="EMBL" id="CM041543">
    <property type="protein sequence ID" value="KAI3364693.1"/>
    <property type="molecule type" value="Genomic_DNA"/>
</dbReference>
<reference evidence="1" key="1">
    <citation type="submission" date="2022-04" db="EMBL/GenBank/DDBJ databases">
        <title>Jade perch genome.</title>
        <authorList>
            <person name="Chao B."/>
        </authorList>
    </citation>
    <scope>NUCLEOTIDE SEQUENCE</scope>
    <source>
        <strain evidence="1">CB-2022</strain>
    </source>
</reference>
<evidence type="ECO:0000313" key="2">
    <source>
        <dbReference type="Proteomes" id="UP000831701"/>
    </source>
</evidence>
<keyword evidence="2" id="KW-1185">Reference proteome</keyword>